<feature type="compositionally biased region" description="Basic and acidic residues" evidence="1">
    <location>
        <begin position="431"/>
        <end position="443"/>
    </location>
</feature>
<evidence type="ECO:0000256" key="3">
    <source>
        <dbReference type="SAM" id="SignalP"/>
    </source>
</evidence>
<dbReference type="OrthoDB" id="5409565at2759"/>
<keyword evidence="3" id="KW-0732">Signal</keyword>
<dbReference type="VEuPathDB" id="FungiDB:HMPREF1541_00658"/>
<feature type="transmembrane region" description="Helical" evidence="2">
    <location>
        <begin position="345"/>
        <end position="368"/>
    </location>
</feature>
<name>W2SEM5_CYPE1</name>
<dbReference type="STRING" id="1220924.W2SEM5"/>
<protein>
    <recommendedName>
        <fullName evidence="6">Peptidase A1 domain-containing protein</fullName>
    </recommendedName>
</protein>
<feature type="region of interest" description="Disordered" evidence="1">
    <location>
        <begin position="378"/>
        <end position="443"/>
    </location>
</feature>
<reference evidence="4 5" key="1">
    <citation type="submission" date="2013-03" db="EMBL/GenBank/DDBJ databases">
        <title>The Genome Sequence of Phialophora europaea CBS 101466.</title>
        <authorList>
            <consortium name="The Broad Institute Genomics Platform"/>
            <person name="Cuomo C."/>
            <person name="de Hoog S."/>
            <person name="Gorbushina A."/>
            <person name="Walker B."/>
            <person name="Young S.K."/>
            <person name="Zeng Q."/>
            <person name="Gargeya S."/>
            <person name="Fitzgerald M."/>
            <person name="Haas B."/>
            <person name="Abouelleil A."/>
            <person name="Allen A.W."/>
            <person name="Alvarado L."/>
            <person name="Arachchi H.M."/>
            <person name="Berlin A.M."/>
            <person name="Chapman S.B."/>
            <person name="Gainer-Dewar J."/>
            <person name="Goldberg J."/>
            <person name="Griggs A."/>
            <person name="Gujja S."/>
            <person name="Hansen M."/>
            <person name="Howarth C."/>
            <person name="Imamovic A."/>
            <person name="Ireland A."/>
            <person name="Larimer J."/>
            <person name="McCowan C."/>
            <person name="Murphy C."/>
            <person name="Pearson M."/>
            <person name="Poon T.W."/>
            <person name="Priest M."/>
            <person name="Roberts A."/>
            <person name="Saif S."/>
            <person name="Shea T."/>
            <person name="Sisk P."/>
            <person name="Sykes S."/>
            <person name="Wortman J."/>
            <person name="Nusbaum C."/>
            <person name="Birren B."/>
        </authorList>
    </citation>
    <scope>NUCLEOTIDE SEQUENCE [LARGE SCALE GENOMIC DNA]</scope>
    <source>
        <strain evidence="4 5">CBS 101466</strain>
    </source>
</reference>
<keyword evidence="2" id="KW-0472">Membrane</keyword>
<sequence>MAKNLLARLWVAFTVITIGTAQQSRTQDLCTDLTEQGNATGATDTTVSSDSNLGAWRISVRSNYSAATLSAIPGVNTSSSPGAEADVWFDPFTSTDLTSGTNWYSACSFIFRNLPNNLIRRGQTDRGICSQMLSSECVHALEERTANVARGLTGNPIPQGNLTAAVLDPICSEIRRSIGEPSLASRDEPPEVPLPKECDPYFQPDELDPAGLPEMFIVDAYTLTSNETTTSDDGLNCSAALPNSAKYGQQSYSFPRDTGLVGSTYGVFDLPFPDAYDELVHQVWPILTVVFPQANNSRERLVDLAYGTMTCLRARDVREGSRVPVQLEDGDEVSFPGAGMGSGQIAGVAVGVSVAVLLVLGGAAWWYFRRRRRNAREAGSGRRKALQDEDARPVMLSEVDASPGGAGRLELAGKQKPSELDGQTTECFEMPAREEVGKELPAR</sequence>
<dbReference type="RefSeq" id="XP_008711185.1">
    <property type="nucleotide sequence ID" value="XM_008712963.1"/>
</dbReference>
<feature type="signal peptide" evidence="3">
    <location>
        <begin position="1"/>
        <end position="21"/>
    </location>
</feature>
<dbReference type="Proteomes" id="UP000030752">
    <property type="component" value="Unassembled WGS sequence"/>
</dbReference>
<keyword evidence="5" id="KW-1185">Reference proteome</keyword>
<dbReference type="EMBL" id="KB822711">
    <property type="protein sequence ID" value="ETN46473.1"/>
    <property type="molecule type" value="Genomic_DNA"/>
</dbReference>
<dbReference type="InParanoid" id="W2SEM5"/>
<keyword evidence="2" id="KW-0812">Transmembrane</keyword>
<evidence type="ECO:0000256" key="1">
    <source>
        <dbReference type="SAM" id="MobiDB-lite"/>
    </source>
</evidence>
<evidence type="ECO:0000256" key="2">
    <source>
        <dbReference type="SAM" id="Phobius"/>
    </source>
</evidence>
<accession>W2SEM5</accession>
<feature type="chain" id="PRO_5004824550" description="Peptidase A1 domain-containing protein" evidence="3">
    <location>
        <begin position="22"/>
        <end position="443"/>
    </location>
</feature>
<evidence type="ECO:0000313" key="4">
    <source>
        <dbReference type="EMBL" id="ETN46473.1"/>
    </source>
</evidence>
<organism evidence="4 5">
    <name type="scientific">Cyphellophora europaea (strain CBS 101466)</name>
    <name type="common">Phialophora europaea</name>
    <dbReference type="NCBI Taxonomy" id="1220924"/>
    <lineage>
        <taxon>Eukaryota</taxon>
        <taxon>Fungi</taxon>
        <taxon>Dikarya</taxon>
        <taxon>Ascomycota</taxon>
        <taxon>Pezizomycotina</taxon>
        <taxon>Eurotiomycetes</taxon>
        <taxon>Chaetothyriomycetidae</taxon>
        <taxon>Chaetothyriales</taxon>
        <taxon>Cyphellophoraceae</taxon>
        <taxon>Cyphellophora</taxon>
    </lineage>
</organism>
<dbReference type="GeneID" id="19967997"/>
<proteinExistence type="predicted"/>
<evidence type="ECO:0008006" key="6">
    <source>
        <dbReference type="Google" id="ProtNLM"/>
    </source>
</evidence>
<dbReference type="AlphaFoldDB" id="W2SEM5"/>
<gene>
    <name evidence="4" type="ORF">HMPREF1541_00658</name>
</gene>
<evidence type="ECO:0000313" key="5">
    <source>
        <dbReference type="Proteomes" id="UP000030752"/>
    </source>
</evidence>
<feature type="compositionally biased region" description="Basic and acidic residues" evidence="1">
    <location>
        <begin position="378"/>
        <end position="392"/>
    </location>
</feature>
<dbReference type="HOGENOM" id="CLU_621143_0_0_1"/>
<dbReference type="eggNOG" id="ENOG502TII9">
    <property type="taxonomic scope" value="Eukaryota"/>
</dbReference>
<keyword evidence="2" id="KW-1133">Transmembrane helix</keyword>